<organism evidence="1">
    <name type="scientific">marine sediment metagenome</name>
    <dbReference type="NCBI Taxonomy" id="412755"/>
    <lineage>
        <taxon>unclassified sequences</taxon>
        <taxon>metagenomes</taxon>
        <taxon>ecological metagenomes</taxon>
    </lineage>
</organism>
<comment type="caution">
    <text evidence="1">The sequence shown here is derived from an EMBL/GenBank/DDBJ whole genome shotgun (WGS) entry which is preliminary data.</text>
</comment>
<reference evidence="1" key="1">
    <citation type="journal article" date="2014" name="Front. Microbiol.">
        <title>High frequency of phylogenetically diverse reductive dehalogenase-homologous genes in deep subseafloor sedimentary metagenomes.</title>
        <authorList>
            <person name="Kawai M."/>
            <person name="Futagami T."/>
            <person name="Toyoda A."/>
            <person name="Takaki Y."/>
            <person name="Nishi S."/>
            <person name="Hori S."/>
            <person name="Arai W."/>
            <person name="Tsubouchi T."/>
            <person name="Morono Y."/>
            <person name="Uchiyama I."/>
            <person name="Ito T."/>
            <person name="Fujiyama A."/>
            <person name="Inagaki F."/>
            <person name="Takami H."/>
        </authorList>
    </citation>
    <scope>NUCLEOTIDE SEQUENCE</scope>
    <source>
        <strain evidence="1">Expedition CK06-06</strain>
    </source>
</reference>
<gene>
    <name evidence="1" type="ORF">S01H1_53355</name>
</gene>
<name>X0WJV4_9ZZZZ</name>
<dbReference type="AlphaFoldDB" id="X0WJV4"/>
<evidence type="ECO:0000313" key="1">
    <source>
        <dbReference type="EMBL" id="GAG23487.1"/>
    </source>
</evidence>
<proteinExistence type="predicted"/>
<protein>
    <submittedName>
        <fullName evidence="1">Uncharacterized protein</fullName>
    </submittedName>
</protein>
<accession>X0WJV4</accession>
<feature type="non-terminal residue" evidence="1">
    <location>
        <position position="1"/>
    </location>
</feature>
<dbReference type="EMBL" id="BARS01034545">
    <property type="protein sequence ID" value="GAG23487.1"/>
    <property type="molecule type" value="Genomic_DNA"/>
</dbReference>
<sequence>AAVQFGSIDEQSHEVQIDEEILTPAVLRFQTRRDEQFPEFLFGLCQ</sequence>